<evidence type="ECO:0000256" key="2">
    <source>
        <dbReference type="ARBA" id="ARBA00004496"/>
    </source>
</evidence>
<keyword evidence="7 9" id="KW-0057">Aromatic amino acid biosynthesis</keyword>
<keyword evidence="5" id="KW-0963">Cytoplasm</keyword>
<dbReference type="UniPathway" id="UPA00120">
    <property type="reaction ID" value="UER00203"/>
</dbReference>
<proteinExistence type="predicted"/>
<evidence type="ECO:0000256" key="5">
    <source>
        <dbReference type="ARBA" id="ARBA00022490"/>
    </source>
</evidence>
<comment type="subcellular location">
    <subcellularLocation>
        <location evidence="2">Cytoplasm</location>
    </subcellularLocation>
</comment>
<organism evidence="12 13">
    <name type="scientific">Colocasia esculenta</name>
    <name type="common">Wild taro</name>
    <name type="synonym">Arum esculentum</name>
    <dbReference type="NCBI Taxonomy" id="4460"/>
    <lineage>
        <taxon>Eukaryota</taxon>
        <taxon>Viridiplantae</taxon>
        <taxon>Streptophyta</taxon>
        <taxon>Embryophyta</taxon>
        <taxon>Tracheophyta</taxon>
        <taxon>Spermatophyta</taxon>
        <taxon>Magnoliopsida</taxon>
        <taxon>Liliopsida</taxon>
        <taxon>Araceae</taxon>
        <taxon>Aroideae</taxon>
        <taxon>Colocasieae</taxon>
        <taxon>Colocasia</taxon>
    </lineage>
</organism>
<comment type="caution">
    <text evidence="12">The sequence shown here is derived from an EMBL/GenBank/DDBJ whole genome shotgun (WGS) entry which is preliminary data.</text>
</comment>
<feature type="domain" description="Chorismate mutase" evidence="11">
    <location>
        <begin position="189"/>
        <end position="297"/>
    </location>
</feature>
<dbReference type="PANTHER" id="PTHR21145">
    <property type="entry name" value="CHORISMATE MUTASE"/>
    <property type="match status" value="1"/>
</dbReference>
<dbReference type="InterPro" id="IPR036263">
    <property type="entry name" value="Chorismate_II_sf"/>
</dbReference>
<dbReference type="PANTHER" id="PTHR21145:SF12">
    <property type="entry name" value="CHORISMATE MUTASE"/>
    <property type="match status" value="1"/>
</dbReference>
<accession>A0A843V9M5</accession>
<dbReference type="Proteomes" id="UP000652761">
    <property type="component" value="Unassembled WGS sequence"/>
</dbReference>
<dbReference type="GO" id="GO:0046417">
    <property type="term" value="P:chorismate metabolic process"/>
    <property type="evidence" value="ECO:0007669"/>
    <property type="project" value="InterPro"/>
</dbReference>
<evidence type="ECO:0000259" key="11">
    <source>
        <dbReference type="Pfam" id="PF01817"/>
    </source>
</evidence>
<dbReference type="GO" id="GO:0009073">
    <property type="term" value="P:aromatic amino acid family biosynthetic process"/>
    <property type="evidence" value="ECO:0007669"/>
    <property type="project" value="UniProtKB-UniRule"/>
</dbReference>
<keyword evidence="6 9" id="KW-0028">Amino-acid biosynthesis</keyword>
<dbReference type="EC" id="5.4.99.5" evidence="4 9"/>
<dbReference type="Gene3D" id="1.10.590.10">
    <property type="entry name" value="Chorismate mutase, AroQ class superfamily, eukaryotic"/>
    <property type="match status" value="1"/>
</dbReference>
<evidence type="ECO:0000256" key="6">
    <source>
        <dbReference type="ARBA" id="ARBA00022605"/>
    </source>
</evidence>
<evidence type="ECO:0000256" key="9">
    <source>
        <dbReference type="PIRNR" id="PIRNR017318"/>
    </source>
</evidence>
<dbReference type="NCBIfam" id="TIGR01802">
    <property type="entry name" value="CM_pl-yst"/>
    <property type="match status" value="1"/>
</dbReference>
<dbReference type="SUPFAM" id="SSF48600">
    <property type="entry name" value="Chorismate mutase II"/>
    <property type="match status" value="1"/>
</dbReference>
<name>A0A843V9M5_COLES</name>
<evidence type="ECO:0000256" key="8">
    <source>
        <dbReference type="ARBA" id="ARBA00023235"/>
    </source>
</evidence>
<dbReference type="GO" id="GO:0004106">
    <property type="term" value="F:chorismate mutase activity"/>
    <property type="evidence" value="ECO:0007669"/>
    <property type="project" value="UniProtKB-UniRule"/>
</dbReference>
<comment type="pathway">
    <text evidence="3">Metabolic intermediate biosynthesis; prephenate biosynthesis; prephenate from chorismate: step 1/1.</text>
</comment>
<evidence type="ECO:0000256" key="3">
    <source>
        <dbReference type="ARBA" id="ARBA00004817"/>
    </source>
</evidence>
<dbReference type="EMBL" id="NMUH01001226">
    <property type="protein sequence ID" value="MQL90274.1"/>
    <property type="molecule type" value="Genomic_DNA"/>
</dbReference>
<feature type="compositionally biased region" description="Acidic residues" evidence="10">
    <location>
        <begin position="1"/>
        <end position="10"/>
    </location>
</feature>
<keyword evidence="8 9" id="KW-0413">Isomerase</keyword>
<evidence type="ECO:0000256" key="10">
    <source>
        <dbReference type="SAM" id="MobiDB-lite"/>
    </source>
</evidence>
<dbReference type="PIRSF" id="PIRSF017318">
    <property type="entry name" value="Chor_mut_AroQ_eu"/>
    <property type="match status" value="1"/>
</dbReference>
<evidence type="ECO:0000313" key="13">
    <source>
        <dbReference type="Proteomes" id="UP000652761"/>
    </source>
</evidence>
<evidence type="ECO:0000256" key="4">
    <source>
        <dbReference type="ARBA" id="ARBA00012404"/>
    </source>
</evidence>
<protein>
    <recommendedName>
        <fullName evidence="4 9">Chorismate mutase</fullName>
        <ecNumber evidence="4 9">5.4.99.5</ecNumber>
    </recommendedName>
</protein>
<evidence type="ECO:0000256" key="1">
    <source>
        <dbReference type="ARBA" id="ARBA00000824"/>
    </source>
</evidence>
<feature type="region of interest" description="Disordered" evidence="10">
    <location>
        <begin position="1"/>
        <end position="56"/>
    </location>
</feature>
<gene>
    <name evidence="12" type="ORF">Taro_022866</name>
</gene>
<reference evidence="12" key="1">
    <citation type="submission" date="2017-07" db="EMBL/GenBank/DDBJ databases">
        <title>Taro Niue Genome Assembly and Annotation.</title>
        <authorList>
            <person name="Atibalentja N."/>
            <person name="Keating K."/>
            <person name="Fields C.J."/>
        </authorList>
    </citation>
    <scope>NUCLEOTIDE SEQUENCE</scope>
    <source>
        <strain evidence="12">Niue_2</strain>
        <tissue evidence="12">Leaf</tissue>
    </source>
</reference>
<evidence type="ECO:0000256" key="7">
    <source>
        <dbReference type="ARBA" id="ARBA00023141"/>
    </source>
</evidence>
<comment type="catalytic activity">
    <reaction evidence="1 9">
        <text>chorismate = prephenate</text>
        <dbReference type="Rhea" id="RHEA:13897"/>
        <dbReference type="ChEBI" id="CHEBI:29748"/>
        <dbReference type="ChEBI" id="CHEBI:29934"/>
        <dbReference type="EC" id="5.4.99.5"/>
    </reaction>
</comment>
<dbReference type="PROSITE" id="PS51169">
    <property type="entry name" value="CHORISMATE_MUT_3"/>
    <property type="match status" value="1"/>
</dbReference>
<dbReference type="GO" id="GO:0008652">
    <property type="term" value="P:amino acid biosynthetic process"/>
    <property type="evidence" value="ECO:0007669"/>
    <property type="project" value="UniProtKB-KW"/>
</dbReference>
<dbReference type="AlphaFoldDB" id="A0A843V9M5"/>
<feature type="compositionally biased region" description="Low complexity" evidence="10">
    <location>
        <begin position="40"/>
        <end position="56"/>
    </location>
</feature>
<evidence type="ECO:0000313" key="12">
    <source>
        <dbReference type="EMBL" id="MQL90274.1"/>
    </source>
</evidence>
<dbReference type="InterPro" id="IPR037039">
    <property type="entry name" value="CM_AroQ_sf_eucaryotic"/>
</dbReference>
<dbReference type="GO" id="GO:0005737">
    <property type="term" value="C:cytoplasm"/>
    <property type="evidence" value="ECO:0007669"/>
    <property type="project" value="UniProtKB-SubCell"/>
</dbReference>
<dbReference type="InterPro" id="IPR002701">
    <property type="entry name" value="CM_II_prokaryot"/>
</dbReference>
<keyword evidence="13" id="KW-1185">Reference proteome</keyword>
<dbReference type="Pfam" id="PF01817">
    <property type="entry name" value="CM_2"/>
    <property type="match status" value="1"/>
</dbReference>
<dbReference type="InterPro" id="IPR008238">
    <property type="entry name" value="Chorismate_mutase_AroQ_euk"/>
</dbReference>
<dbReference type="OrthoDB" id="191918at2759"/>
<sequence length="306" mass="33685">MRSCETGEDGDACRLPVSTGALVRGPAPATRAPPAPPAMASPSEAAAEGPPRPLAAPARSLTLDGVRDALVRQEDTIVFCLIERARFPRNAAAYEPSFSGHGTSLAEFFVRRSEETDAEVGRYQSLEELPIFPGSLPTSLVPASSLPQVLHPKSASVNVNKDIWEMYFHKLLPLFTVKGDDGNYGATLESDLACLQALSRRIHCGRYVAEVKFRDAPQDYTPLILAKDRDALMKLLTFEAVEESVKKRVAKKAMVFGQNVTLDDKNSEEDNTKRKIDPKVVSRLYGDWVMPLTKLVEVEYLLQRLS</sequence>